<evidence type="ECO:0008006" key="4">
    <source>
        <dbReference type="Google" id="ProtNLM"/>
    </source>
</evidence>
<protein>
    <recommendedName>
        <fullName evidence="4">Glutamate-ammonia-ligase adenylyltransferase</fullName>
    </recommendedName>
</protein>
<organism evidence="2 3">
    <name type="scientific">Alkalimarinus sediminis</name>
    <dbReference type="NCBI Taxonomy" id="1632866"/>
    <lineage>
        <taxon>Bacteria</taxon>
        <taxon>Pseudomonadati</taxon>
        <taxon>Pseudomonadota</taxon>
        <taxon>Gammaproteobacteria</taxon>
        <taxon>Alteromonadales</taxon>
        <taxon>Alteromonadaceae</taxon>
        <taxon>Alkalimarinus</taxon>
    </lineage>
</organism>
<dbReference type="Proteomes" id="UP001164472">
    <property type="component" value="Chromosome"/>
</dbReference>
<dbReference type="EMBL" id="CP101527">
    <property type="protein sequence ID" value="UZW74084.1"/>
    <property type="molecule type" value="Genomic_DNA"/>
</dbReference>
<keyword evidence="1" id="KW-0472">Membrane</keyword>
<dbReference type="RefSeq" id="WP_251811314.1">
    <property type="nucleotide sequence ID" value="NZ_CP101527.1"/>
</dbReference>
<feature type="transmembrane region" description="Helical" evidence="1">
    <location>
        <begin position="7"/>
        <end position="31"/>
    </location>
</feature>
<evidence type="ECO:0000313" key="2">
    <source>
        <dbReference type="EMBL" id="UZW74084.1"/>
    </source>
</evidence>
<sequence>MSDKKQFTIVMLIASFFVAWIVYSNMSIIFVNNIVLEDKELAEYPYPFRILKKDADTAVMGTLRSADIPASIALRLLFPELEDEADNSKEMQYAQKEMARLQAKAKSIVLSNSEFKHVRWVIDENWFRVQGIKP</sequence>
<accession>A0A9E8HQT5</accession>
<reference evidence="2" key="1">
    <citation type="submission" date="2022-07" db="EMBL/GenBank/DDBJ databases">
        <title>Alkalimarinus sp. nov., isolated from gut of a Alitta virens.</title>
        <authorList>
            <person name="Yang A.I."/>
            <person name="Shin N.-R."/>
        </authorList>
    </citation>
    <scope>NUCLEOTIDE SEQUENCE</scope>
    <source>
        <strain evidence="2">FA028</strain>
    </source>
</reference>
<keyword evidence="1" id="KW-0812">Transmembrane</keyword>
<dbReference type="AlphaFoldDB" id="A0A9E8HQT5"/>
<dbReference type="KEGG" id="asem:NNL22_13760"/>
<proteinExistence type="predicted"/>
<keyword evidence="1" id="KW-1133">Transmembrane helix</keyword>
<gene>
    <name evidence="2" type="ORF">NNL22_13760</name>
</gene>
<keyword evidence="3" id="KW-1185">Reference proteome</keyword>
<evidence type="ECO:0000313" key="3">
    <source>
        <dbReference type="Proteomes" id="UP001164472"/>
    </source>
</evidence>
<evidence type="ECO:0000256" key="1">
    <source>
        <dbReference type="SAM" id="Phobius"/>
    </source>
</evidence>
<name>A0A9E8HQT5_9ALTE</name>